<dbReference type="KEGG" id="nev:NTE_02310"/>
<protein>
    <submittedName>
        <fullName evidence="5">Lactate dehydrogenase-like oxidoreductase</fullName>
        <ecNumber evidence="5">1.1.1.26</ecNumber>
    </submittedName>
</protein>
<dbReference type="CDD" id="cd05301">
    <property type="entry name" value="GDH"/>
    <property type="match status" value="1"/>
</dbReference>
<evidence type="ECO:0000256" key="1">
    <source>
        <dbReference type="ARBA" id="ARBA00023002"/>
    </source>
</evidence>
<reference evidence="5 6" key="1">
    <citation type="journal article" date="2014" name="PLoS ONE">
        <title>Genome Sequence of Candidatus Nitrososphaera evergladensis from Group I.1b Enriched from Everglades Soil Reveals Novel Genomic Features of the Ammonia-Oxidizing Archaea.</title>
        <authorList>
            <person name="Zhalnina K.V."/>
            <person name="Dias R."/>
            <person name="Leonard M.T."/>
            <person name="Dorr de Quadros P."/>
            <person name="Camargo F.A."/>
            <person name="Drew J.C."/>
            <person name="Farmerie W.G."/>
            <person name="Daroub S.H."/>
            <person name="Triplett E.W."/>
        </authorList>
    </citation>
    <scope>NUCLEOTIDE SEQUENCE [LARGE SCALE GENOMIC DNA]</scope>
    <source>
        <strain evidence="5 6">SR1</strain>
    </source>
</reference>
<dbReference type="GO" id="GO:0005829">
    <property type="term" value="C:cytosol"/>
    <property type="evidence" value="ECO:0007669"/>
    <property type="project" value="TreeGrafter"/>
</dbReference>
<dbReference type="OrthoDB" id="7437at2157"/>
<dbReference type="PANTHER" id="PTHR10996">
    <property type="entry name" value="2-HYDROXYACID DEHYDROGENASE-RELATED"/>
    <property type="match status" value="1"/>
</dbReference>
<feature type="domain" description="D-isomer specific 2-hydroxyacid dehydrogenase catalytic" evidence="3">
    <location>
        <begin position="10"/>
        <end position="319"/>
    </location>
</feature>
<dbReference type="Pfam" id="PF02826">
    <property type="entry name" value="2-Hacid_dh_C"/>
    <property type="match status" value="1"/>
</dbReference>
<organism evidence="5 6">
    <name type="scientific">Candidatus Nitrososphaera evergladensis SR1</name>
    <dbReference type="NCBI Taxonomy" id="1459636"/>
    <lineage>
        <taxon>Archaea</taxon>
        <taxon>Nitrososphaerota</taxon>
        <taxon>Nitrososphaeria</taxon>
        <taxon>Nitrososphaerales</taxon>
        <taxon>Nitrososphaeraceae</taxon>
        <taxon>Nitrososphaera</taxon>
    </lineage>
</organism>
<evidence type="ECO:0000313" key="6">
    <source>
        <dbReference type="Proteomes" id="UP000028194"/>
    </source>
</evidence>
<dbReference type="SUPFAM" id="SSF51735">
    <property type="entry name" value="NAD(P)-binding Rossmann-fold domains"/>
    <property type="match status" value="1"/>
</dbReference>
<dbReference type="FunFam" id="3.40.50.720:FF:000462">
    <property type="entry name" value="Glyoxylate reductase (NADP+)"/>
    <property type="match status" value="1"/>
</dbReference>
<dbReference type="InterPro" id="IPR050223">
    <property type="entry name" value="D-isomer_2-hydroxyacid_DH"/>
</dbReference>
<dbReference type="STRING" id="1459636.NTE_02310"/>
<dbReference type="HOGENOM" id="CLU_019796_1_2_2"/>
<gene>
    <name evidence="5" type="ORF">NTE_02310</name>
</gene>
<proteinExistence type="inferred from homology"/>
<keyword evidence="6" id="KW-1185">Reference proteome</keyword>
<dbReference type="Proteomes" id="UP000028194">
    <property type="component" value="Chromosome"/>
</dbReference>
<dbReference type="RefSeq" id="WP_148702129.1">
    <property type="nucleotide sequence ID" value="NZ_CP007174.1"/>
</dbReference>
<comment type="similarity">
    <text evidence="2">Belongs to the D-isomer specific 2-hydroxyacid dehydrogenase family.</text>
</comment>
<dbReference type="GeneID" id="41598025"/>
<dbReference type="AlphaFoldDB" id="A0A075MTC3"/>
<dbReference type="InterPro" id="IPR029752">
    <property type="entry name" value="D-isomer_DH_CS1"/>
</dbReference>
<dbReference type="EC" id="1.1.1.26" evidence="5"/>
<sequence length="333" mass="36534">MAHVGNNKVYITRKLPGPALEMLQEFDVTLHKRQEPPTRKEILKNVAGKDAILCMLSDKIDKEVMDAAGPQLKIISSYSTGFEHIDVAEATKRGIYVTYTSDILAEATADITFALILACARNVVAGDRMVRQKKWKVGWMPDLLLGQNVHGATIGIVGLGKIGSAVARRARGFGMEILYHSRRRNEAAEQELGARYADLDYLLAQSDFVTIHTTLNDASRHLVNSERLQKMKRTAFFINTARGAVVNERDLAAALKKGIIAGAGLDVFEKEPLGGKSPLLAMKNVVLLPHIGSADRMTRSKMAEVAAKSILDVLAEGKEPDPKFLVNPPAKRR</sequence>
<evidence type="ECO:0000256" key="2">
    <source>
        <dbReference type="RuleBase" id="RU003719"/>
    </source>
</evidence>
<dbReference type="InterPro" id="IPR006140">
    <property type="entry name" value="D-isomer_DH_NAD-bd"/>
</dbReference>
<dbReference type="InterPro" id="IPR006139">
    <property type="entry name" value="D-isomer_2_OHA_DH_cat_dom"/>
</dbReference>
<dbReference type="InterPro" id="IPR029753">
    <property type="entry name" value="D-isomer_DH_CS"/>
</dbReference>
<feature type="domain" description="D-isomer specific 2-hydroxyacid dehydrogenase NAD-binding" evidence="4">
    <location>
        <begin position="113"/>
        <end position="292"/>
    </location>
</feature>
<accession>A0A075MTC3</accession>
<dbReference type="SUPFAM" id="SSF52283">
    <property type="entry name" value="Formate/glycerate dehydrogenase catalytic domain-like"/>
    <property type="match status" value="1"/>
</dbReference>
<keyword evidence="1 2" id="KW-0560">Oxidoreductase</keyword>
<dbReference type="Gene3D" id="3.40.50.720">
    <property type="entry name" value="NAD(P)-binding Rossmann-like Domain"/>
    <property type="match status" value="2"/>
</dbReference>
<name>A0A075MTC3_9ARCH</name>
<dbReference type="GO" id="GO:0047964">
    <property type="term" value="F:glyoxylate reductase (NADH) activity"/>
    <property type="evidence" value="ECO:0007669"/>
    <property type="project" value="UniProtKB-EC"/>
</dbReference>
<dbReference type="eggNOG" id="arCOG01755">
    <property type="taxonomic scope" value="Archaea"/>
</dbReference>
<dbReference type="PROSITE" id="PS00671">
    <property type="entry name" value="D_2_HYDROXYACID_DH_3"/>
    <property type="match status" value="1"/>
</dbReference>
<dbReference type="EMBL" id="CP007174">
    <property type="protein sequence ID" value="AIF84363.1"/>
    <property type="molecule type" value="Genomic_DNA"/>
</dbReference>
<dbReference type="GO" id="GO:0016618">
    <property type="term" value="F:hydroxypyruvate reductase [NAD(P)H] activity"/>
    <property type="evidence" value="ECO:0007669"/>
    <property type="project" value="TreeGrafter"/>
</dbReference>
<dbReference type="GO" id="GO:0030267">
    <property type="term" value="F:glyoxylate reductase (NADPH) activity"/>
    <property type="evidence" value="ECO:0007669"/>
    <property type="project" value="TreeGrafter"/>
</dbReference>
<dbReference type="Pfam" id="PF00389">
    <property type="entry name" value="2-Hacid_dh"/>
    <property type="match status" value="1"/>
</dbReference>
<evidence type="ECO:0000313" key="5">
    <source>
        <dbReference type="EMBL" id="AIF84363.1"/>
    </source>
</evidence>
<dbReference type="PANTHER" id="PTHR10996:SF283">
    <property type="entry name" value="GLYOXYLATE_HYDROXYPYRUVATE REDUCTASE B"/>
    <property type="match status" value="1"/>
</dbReference>
<dbReference type="PROSITE" id="PS00065">
    <property type="entry name" value="D_2_HYDROXYACID_DH_1"/>
    <property type="match status" value="1"/>
</dbReference>
<evidence type="ECO:0000259" key="3">
    <source>
        <dbReference type="Pfam" id="PF00389"/>
    </source>
</evidence>
<evidence type="ECO:0000259" key="4">
    <source>
        <dbReference type="Pfam" id="PF02826"/>
    </source>
</evidence>
<dbReference type="InterPro" id="IPR036291">
    <property type="entry name" value="NAD(P)-bd_dom_sf"/>
</dbReference>
<dbReference type="GO" id="GO:0051287">
    <property type="term" value="F:NAD binding"/>
    <property type="evidence" value="ECO:0007669"/>
    <property type="project" value="InterPro"/>
</dbReference>